<keyword evidence="3" id="KW-1185">Reference proteome</keyword>
<protein>
    <recommendedName>
        <fullName evidence="1">F-box domain-containing protein</fullName>
    </recommendedName>
</protein>
<accession>A0A9W8XZ79</accession>
<comment type="caution">
    <text evidence="2">The sequence shown here is derived from an EMBL/GenBank/DDBJ whole genome shotgun (WGS) entry which is preliminary data.</text>
</comment>
<sequence>MSQLPVELRRQCLEYLNVETLKTVRLINKELGSLGTEILFRTAILNNWDDGADNFVNIVQSSLNSLVRRVVINTSYDPEYVGAGQEEEEFRESFGQAIAILCDFENVDEVVVNFARECAYPDDDPNSTDLSKNVVETKTFRLEVLDFLFTAVRQAEKVKALTIKNLQDYMDKAVFDSEDFAAVRDRLTKLHLQIATEGEEGALEDNIEKPACHQGFGIHLPDIWLKPLASQLTHLSLYGTECLWGVWPIVDLRQVPSFPQLKSLSLGNFTVAYDWQIEWILSHGPTLQELLLDDCPMIVALKLGESVANTIFPDLPRLMDVSPGTTDVPEWYFKNIDLRWHDIFDRFRIKLLQLQHFSIGSGHWANGTAFEERYQLECHVLNGRYFMFDCGVDQSPWVSMEEGDDGHGFRMGSAENSWVNFRVESADLWVDFPQCRDEDERALVMLLDAVNARTSANG</sequence>
<dbReference type="SUPFAM" id="SSF52047">
    <property type="entry name" value="RNI-like"/>
    <property type="match status" value="1"/>
</dbReference>
<reference evidence="2" key="1">
    <citation type="submission" date="2022-10" db="EMBL/GenBank/DDBJ databases">
        <title>Tapping the CABI collections for fungal endophytes: first genome assemblies for Collariella, Neodidymelliopsis, Ascochyta clinopodiicola, Didymella pomorum, Didymosphaeria variabile, Neocosmospora piperis and Neocucurbitaria cava.</title>
        <authorList>
            <person name="Hill R."/>
        </authorList>
    </citation>
    <scope>NUCLEOTIDE SEQUENCE</scope>
    <source>
        <strain evidence="2">IMI 356814</strain>
    </source>
</reference>
<evidence type="ECO:0000313" key="2">
    <source>
        <dbReference type="EMBL" id="KAJ4363517.1"/>
    </source>
</evidence>
<evidence type="ECO:0000259" key="1">
    <source>
        <dbReference type="PROSITE" id="PS50181"/>
    </source>
</evidence>
<dbReference type="PANTHER" id="PTHR42057:SF2">
    <property type="entry name" value="F-BOX DOMAIN PROTEIN (AFU_ORTHOLOGUE AFUA_4G00200)-RELATED"/>
    <property type="match status" value="1"/>
</dbReference>
<organism evidence="2 3">
    <name type="scientific">Neocucurbitaria cava</name>
    <dbReference type="NCBI Taxonomy" id="798079"/>
    <lineage>
        <taxon>Eukaryota</taxon>
        <taxon>Fungi</taxon>
        <taxon>Dikarya</taxon>
        <taxon>Ascomycota</taxon>
        <taxon>Pezizomycotina</taxon>
        <taxon>Dothideomycetes</taxon>
        <taxon>Pleosporomycetidae</taxon>
        <taxon>Pleosporales</taxon>
        <taxon>Pleosporineae</taxon>
        <taxon>Cucurbitariaceae</taxon>
        <taxon>Neocucurbitaria</taxon>
    </lineage>
</organism>
<proteinExistence type="predicted"/>
<name>A0A9W8XZ79_9PLEO</name>
<dbReference type="InterPro" id="IPR001810">
    <property type="entry name" value="F-box_dom"/>
</dbReference>
<dbReference type="AlphaFoldDB" id="A0A9W8XZ79"/>
<evidence type="ECO:0000313" key="3">
    <source>
        <dbReference type="Proteomes" id="UP001140560"/>
    </source>
</evidence>
<dbReference type="PANTHER" id="PTHR42057">
    <property type="entry name" value="F-BOX DOMAIN PROTEIN (AFU_ORTHOLOGUE AFUA_4G00200)"/>
    <property type="match status" value="1"/>
</dbReference>
<dbReference type="Proteomes" id="UP001140560">
    <property type="component" value="Unassembled WGS sequence"/>
</dbReference>
<dbReference type="PROSITE" id="PS50181">
    <property type="entry name" value="FBOX"/>
    <property type="match status" value="1"/>
</dbReference>
<gene>
    <name evidence="2" type="ORF">N0V83_009812</name>
</gene>
<dbReference type="EMBL" id="JAPEUY010000019">
    <property type="protein sequence ID" value="KAJ4363517.1"/>
    <property type="molecule type" value="Genomic_DNA"/>
</dbReference>
<dbReference type="OrthoDB" id="3140657at2759"/>
<feature type="domain" description="F-box" evidence="1">
    <location>
        <begin position="1"/>
        <end position="43"/>
    </location>
</feature>